<dbReference type="Gramene" id="OMERI02G15240.1">
    <property type="protein sequence ID" value="OMERI02G15240.1"/>
    <property type="gene ID" value="OMERI02G15240"/>
</dbReference>
<proteinExistence type="predicted"/>
<dbReference type="HOGENOM" id="CLU_1252363_0_0_1"/>
<keyword evidence="2" id="KW-1185">Reference proteome</keyword>
<evidence type="ECO:0000313" key="2">
    <source>
        <dbReference type="Proteomes" id="UP000008021"/>
    </source>
</evidence>
<protein>
    <submittedName>
        <fullName evidence="1">Uncharacterized protein</fullName>
    </submittedName>
</protein>
<accession>A0A0E0CK09</accession>
<sequence>MTERHCDVTILSERVDKRGLQAVRLFHADLMISQIAVVKAEKVADGRRINDLIDARFSVSPGSMIRGLTTADQSPGGVSSGFFRSARSSGIIFLLGGSGNDHSLDLIQHRSHVFWSIVDVGVNQRDGHHNVLLRCSENIGVFYAGLDDVVCNVTTSNQIVLPSLAFLLSFGTSFLLLPRDVGLLVFVCGATDHEDFEEEWGVIVGKFGATETINVKVVVAI</sequence>
<dbReference type="Proteomes" id="UP000008021">
    <property type="component" value="Chromosome 2"/>
</dbReference>
<reference evidence="1" key="2">
    <citation type="submission" date="2018-05" db="EMBL/GenBank/DDBJ databases">
        <title>OmerRS3 (Oryza meridionalis Reference Sequence Version 3).</title>
        <authorList>
            <person name="Zhang J."/>
            <person name="Kudrna D."/>
            <person name="Lee S."/>
            <person name="Talag J."/>
            <person name="Welchert J."/>
            <person name="Wing R.A."/>
        </authorList>
    </citation>
    <scope>NUCLEOTIDE SEQUENCE [LARGE SCALE GENOMIC DNA]</scope>
    <source>
        <strain evidence="1">cv. OR44</strain>
    </source>
</reference>
<dbReference type="EnsemblPlants" id="OMERI02G15240.1">
    <property type="protein sequence ID" value="OMERI02G15240.1"/>
    <property type="gene ID" value="OMERI02G15240"/>
</dbReference>
<organism evidence="1">
    <name type="scientific">Oryza meridionalis</name>
    <dbReference type="NCBI Taxonomy" id="40149"/>
    <lineage>
        <taxon>Eukaryota</taxon>
        <taxon>Viridiplantae</taxon>
        <taxon>Streptophyta</taxon>
        <taxon>Embryophyta</taxon>
        <taxon>Tracheophyta</taxon>
        <taxon>Spermatophyta</taxon>
        <taxon>Magnoliopsida</taxon>
        <taxon>Liliopsida</taxon>
        <taxon>Poales</taxon>
        <taxon>Poaceae</taxon>
        <taxon>BOP clade</taxon>
        <taxon>Oryzoideae</taxon>
        <taxon>Oryzeae</taxon>
        <taxon>Oryzinae</taxon>
        <taxon>Oryza</taxon>
    </lineage>
</organism>
<reference evidence="1" key="1">
    <citation type="submission" date="2015-04" db="UniProtKB">
        <authorList>
            <consortium name="EnsemblPlants"/>
        </authorList>
    </citation>
    <scope>IDENTIFICATION</scope>
</reference>
<name>A0A0E0CK09_9ORYZ</name>
<evidence type="ECO:0000313" key="1">
    <source>
        <dbReference type="EnsemblPlants" id="OMERI02G15240.1"/>
    </source>
</evidence>
<dbReference type="AlphaFoldDB" id="A0A0E0CK09"/>